<evidence type="ECO:0008006" key="5">
    <source>
        <dbReference type="Google" id="ProtNLM"/>
    </source>
</evidence>
<evidence type="ECO:0000256" key="1">
    <source>
        <dbReference type="SAM" id="Phobius"/>
    </source>
</evidence>
<keyword evidence="1" id="KW-1133">Transmembrane helix</keyword>
<comment type="caution">
    <text evidence="3">The sequence shown here is derived from an EMBL/GenBank/DDBJ whole genome shotgun (WGS) entry which is preliminary data.</text>
</comment>
<dbReference type="InterPro" id="IPR013783">
    <property type="entry name" value="Ig-like_fold"/>
</dbReference>
<name>A0ABU7F8I2_9TELE</name>
<keyword evidence="2" id="KW-0732">Signal</keyword>
<organism evidence="3 4">
    <name type="scientific">Characodon lateralis</name>
    <dbReference type="NCBI Taxonomy" id="208331"/>
    <lineage>
        <taxon>Eukaryota</taxon>
        <taxon>Metazoa</taxon>
        <taxon>Chordata</taxon>
        <taxon>Craniata</taxon>
        <taxon>Vertebrata</taxon>
        <taxon>Euteleostomi</taxon>
        <taxon>Actinopterygii</taxon>
        <taxon>Neopterygii</taxon>
        <taxon>Teleostei</taxon>
        <taxon>Neoteleostei</taxon>
        <taxon>Acanthomorphata</taxon>
        <taxon>Ovalentaria</taxon>
        <taxon>Atherinomorphae</taxon>
        <taxon>Cyprinodontiformes</taxon>
        <taxon>Goodeidae</taxon>
        <taxon>Characodon</taxon>
    </lineage>
</organism>
<evidence type="ECO:0000256" key="2">
    <source>
        <dbReference type="SAM" id="SignalP"/>
    </source>
</evidence>
<accession>A0ABU7F8I2</accession>
<protein>
    <recommendedName>
        <fullName evidence="5">Immunoglobulin V-set domain-containing protein</fullName>
    </recommendedName>
</protein>
<dbReference type="InterPro" id="IPR036179">
    <property type="entry name" value="Ig-like_dom_sf"/>
</dbReference>
<dbReference type="Proteomes" id="UP001352852">
    <property type="component" value="Unassembled WGS sequence"/>
</dbReference>
<feature type="transmembrane region" description="Helical" evidence="1">
    <location>
        <begin position="132"/>
        <end position="154"/>
    </location>
</feature>
<proteinExistence type="predicted"/>
<evidence type="ECO:0000313" key="4">
    <source>
        <dbReference type="Proteomes" id="UP001352852"/>
    </source>
</evidence>
<reference evidence="3 4" key="1">
    <citation type="submission" date="2021-06" db="EMBL/GenBank/DDBJ databases">
        <authorList>
            <person name="Palmer J.M."/>
        </authorList>
    </citation>
    <scope>NUCLEOTIDE SEQUENCE [LARGE SCALE GENOMIC DNA]</scope>
    <source>
        <strain evidence="3 4">CL_MEX2019</strain>
        <tissue evidence="3">Muscle</tissue>
    </source>
</reference>
<keyword evidence="1" id="KW-0812">Transmembrane</keyword>
<sequence length="225" mass="24934">MDMEATVGLLFLLIGVSYGVETFCDARQDGAQCLGSWGGTVFVKLMDQASGAHRIDWMKGGTSILRLRNNTIVVNTIMSRSEFIPNNGTFRINNLRNSDSGKYTLNLFDSEGKETGTRNLQLSVEGQTPIRVGAISALVFYLILLLVCVIILCVQSKKQKCKEKLNADLTYVDVRVVQQQGRKSVKQNMEEEVEYSQIKTAGCVSCLQAKVINGAEKEVVQLRRS</sequence>
<evidence type="ECO:0000313" key="3">
    <source>
        <dbReference type="EMBL" id="MED6295319.1"/>
    </source>
</evidence>
<gene>
    <name evidence="3" type="ORF">CHARACLAT_030505</name>
</gene>
<dbReference type="SUPFAM" id="SSF48726">
    <property type="entry name" value="Immunoglobulin"/>
    <property type="match status" value="1"/>
</dbReference>
<feature type="chain" id="PRO_5047535036" description="Immunoglobulin V-set domain-containing protein" evidence="2">
    <location>
        <begin position="20"/>
        <end position="225"/>
    </location>
</feature>
<feature type="signal peptide" evidence="2">
    <location>
        <begin position="1"/>
        <end position="19"/>
    </location>
</feature>
<dbReference type="EMBL" id="JAHUTJ010078383">
    <property type="protein sequence ID" value="MED6295319.1"/>
    <property type="molecule type" value="Genomic_DNA"/>
</dbReference>
<keyword evidence="4" id="KW-1185">Reference proteome</keyword>
<keyword evidence="1" id="KW-0472">Membrane</keyword>
<dbReference type="Gene3D" id="2.60.40.10">
    <property type="entry name" value="Immunoglobulins"/>
    <property type="match status" value="1"/>
</dbReference>